<dbReference type="GO" id="GO:1901982">
    <property type="term" value="F:maltose binding"/>
    <property type="evidence" value="ECO:0007669"/>
    <property type="project" value="TreeGrafter"/>
</dbReference>
<dbReference type="PANTHER" id="PTHR30061">
    <property type="entry name" value="MALTOSE-BINDING PERIPLASMIC PROTEIN"/>
    <property type="match status" value="1"/>
</dbReference>
<dbReference type="EMBL" id="PKKO01000003">
    <property type="protein sequence ID" value="PKY72251.1"/>
    <property type="molecule type" value="Genomic_DNA"/>
</dbReference>
<reference evidence="5 6" key="1">
    <citation type="submission" date="2017-12" db="EMBL/GenBank/DDBJ databases">
        <title>Phylogenetic diversity of female urinary microbiome.</title>
        <authorList>
            <person name="Thomas-White K."/>
            <person name="Wolfe A.J."/>
        </authorList>
    </citation>
    <scope>NUCLEOTIDE SEQUENCE [LARGE SCALE GENOMIC DNA]</scope>
    <source>
        <strain evidence="5 6">UMB0402</strain>
    </source>
</reference>
<dbReference type="AlphaFoldDB" id="A0A2I1IM93"/>
<evidence type="ECO:0000256" key="4">
    <source>
        <dbReference type="SAM" id="SignalP"/>
    </source>
</evidence>
<protein>
    <submittedName>
        <fullName evidence="5">ABC transporter substrate-binding protein</fullName>
    </submittedName>
</protein>
<comment type="caution">
    <text evidence="5">The sequence shown here is derived from an EMBL/GenBank/DDBJ whole genome shotgun (WGS) entry which is preliminary data.</text>
</comment>
<feature type="chain" id="PRO_5038894756" evidence="4">
    <location>
        <begin position="23"/>
        <end position="439"/>
    </location>
</feature>
<evidence type="ECO:0000256" key="3">
    <source>
        <dbReference type="ARBA" id="ARBA00022729"/>
    </source>
</evidence>
<feature type="signal peptide" evidence="4">
    <location>
        <begin position="1"/>
        <end position="22"/>
    </location>
</feature>
<dbReference type="Gene3D" id="3.40.190.10">
    <property type="entry name" value="Periplasmic binding protein-like II"/>
    <property type="match status" value="2"/>
</dbReference>
<dbReference type="GeneID" id="35866776"/>
<dbReference type="Proteomes" id="UP000235122">
    <property type="component" value="Unassembled WGS sequence"/>
</dbReference>
<evidence type="ECO:0000313" key="5">
    <source>
        <dbReference type="EMBL" id="PKY72251.1"/>
    </source>
</evidence>
<dbReference type="GO" id="GO:0055052">
    <property type="term" value="C:ATP-binding cassette (ABC) transporter complex, substrate-binding subunit-containing"/>
    <property type="evidence" value="ECO:0007669"/>
    <property type="project" value="TreeGrafter"/>
</dbReference>
<dbReference type="Pfam" id="PF01547">
    <property type="entry name" value="SBP_bac_1"/>
    <property type="match status" value="1"/>
</dbReference>
<name>A0A2I1IM93_9ACTO</name>
<dbReference type="InterPro" id="IPR006059">
    <property type="entry name" value="SBP"/>
</dbReference>
<gene>
    <name evidence="5" type="ORF">CYJ19_05215</name>
</gene>
<dbReference type="RefSeq" id="WP_024331870.1">
    <property type="nucleotide sequence ID" value="NZ_JASOXK010000005.1"/>
</dbReference>
<comment type="similarity">
    <text evidence="1">Belongs to the bacterial solute-binding protein 1 family.</text>
</comment>
<dbReference type="GO" id="GO:0042956">
    <property type="term" value="P:maltodextrin transmembrane transport"/>
    <property type="evidence" value="ECO:0007669"/>
    <property type="project" value="TreeGrafter"/>
</dbReference>
<keyword evidence="6" id="KW-1185">Reference proteome</keyword>
<keyword evidence="2" id="KW-0813">Transport</keyword>
<organism evidence="5 6">
    <name type="scientific">Winkia neuii</name>
    <dbReference type="NCBI Taxonomy" id="33007"/>
    <lineage>
        <taxon>Bacteria</taxon>
        <taxon>Bacillati</taxon>
        <taxon>Actinomycetota</taxon>
        <taxon>Actinomycetes</taxon>
        <taxon>Actinomycetales</taxon>
        <taxon>Actinomycetaceae</taxon>
        <taxon>Winkia</taxon>
    </lineage>
</organism>
<dbReference type="SUPFAM" id="SSF53850">
    <property type="entry name" value="Periplasmic binding protein-like II"/>
    <property type="match status" value="1"/>
</dbReference>
<evidence type="ECO:0000256" key="2">
    <source>
        <dbReference type="ARBA" id="ARBA00022448"/>
    </source>
</evidence>
<evidence type="ECO:0000313" key="6">
    <source>
        <dbReference type="Proteomes" id="UP000235122"/>
    </source>
</evidence>
<dbReference type="PANTHER" id="PTHR30061:SF50">
    <property type="entry name" value="MALTOSE_MALTODEXTRIN-BINDING PERIPLASMIC PROTEIN"/>
    <property type="match status" value="1"/>
</dbReference>
<sequence length="439" mass="46975">MRNFKKAGAGVAVLALASLSLAACSSGTDKADKDTKASNSSDTQIQFIHRLPDGDGMTKVDEIVQKWNKENPDKQVKATKFDGKAQELTKKLETDIKANNGPCLAQLGYSEVPEMYTKGLVEDVTKQAETYKDKFAAGPFSLMSVDGKTVGLPQDTGPLVYYYNKAEFEKLGITAPKNLDEFKAAAKKAAAAGKYIADFQPDESAFWLSAQAAAAGDSWYKVENDKWAVKTDGEGSQKVAALWQDLLDNKAVLTENRWDDSFKKALGEKKLIGTIGAAWEAPLLVDDMAGTDNEGQWAVAQLPDFGQGVKSGPDGGSGVAVMKGCKAVDAAVDFAGWFNTQIEPLVSQGLVVAAKGDVKTPEKISKFYGGQDVLAELSKANEVMAQDFGYMPGFSGVMEEMNKTAANAATGEKKVADIFKTAQDASVKSLQDQKLPVAN</sequence>
<proteinExistence type="inferred from homology"/>
<keyword evidence="3 4" id="KW-0732">Signal</keyword>
<dbReference type="STRING" id="33007.HMPREF3198_00173"/>
<accession>A0A2I1IM93</accession>
<dbReference type="PROSITE" id="PS51257">
    <property type="entry name" value="PROKAR_LIPOPROTEIN"/>
    <property type="match status" value="1"/>
</dbReference>
<dbReference type="GO" id="GO:0015768">
    <property type="term" value="P:maltose transport"/>
    <property type="evidence" value="ECO:0007669"/>
    <property type="project" value="TreeGrafter"/>
</dbReference>
<evidence type="ECO:0000256" key="1">
    <source>
        <dbReference type="ARBA" id="ARBA00008520"/>
    </source>
</evidence>